<keyword evidence="11" id="KW-1185">Reference proteome</keyword>
<sequence length="216" mass="24777">MNKFNQKHFIFLGAPGSGKGTLATALANLTKIKHISTGDIFRSKIKQDQVFAEKINTIVSQGLYVPDDITNPLVLEAISSLDAKQGFILDGYPRTLAQANFLEENNFQFDGVIHLDVAEEIIINRISLRRFCPTCKRVYHLEFRPPVDGKFCQDDNSEVVIRKDDQPEVIKKRFEIYKQETAPLIEYYRQKNLLFTVDSSRPAEDLAKEIIEKWQL</sequence>
<keyword evidence="5 6" id="KW-0067">ATP-binding</keyword>
<dbReference type="GO" id="GO:0005524">
    <property type="term" value="F:ATP binding"/>
    <property type="evidence" value="ECO:0007669"/>
    <property type="project" value="UniProtKB-UniRule"/>
</dbReference>
<reference evidence="11" key="1">
    <citation type="journal article" date="2009" name="BMC Bioinformatics">
        <title>The Mycoplasma conjunctivae genome sequencing, annotation and analysis.</title>
        <authorList>
            <person name="Calderon-Copete S.P."/>
            <person name="Wigger G."/>
            <person name="Wunderlin C."/>
            <person name="Schmidheini T."/>
            <person name="Frey J."/>
            <person name="Quail M.A."/>
            <person name="Falquet L."/>
        </authorList>
    </citation>
    <scope>NUCLEOTIDE SEQUENCE [LARGE SCALE GENOMIC DNA]</scope>
    <source>
        <strain evidence="11">ATCC 25834 / NCTC 10147 / HRC/581</strain>
    </source>
</reference>
<feature type="region of interest" description="NMP" evidence="6">
    <location>
        <begin position="36"/>
        <end position="65"/>
    </location>
</feature>
<keyword evidence="2 6" id="KW-0545">Nucleotide biosynthesis</keyword>
<feature type="binding site" evidence="6">
    <location>
        <position position="98"/>
    </location>
    <ligand>
        <name>AMP</name>
        <dbReference type="ChEBI" id="CHEBI:456215"/>
    </ligand>
</feature>
<dbReference type="PRINTS" id="PR00094">
    <property type="entry name" value="ADENYLTKNASE"/>
</dbReference>
<keyword evidence="6" id="KW-0862">Zinc</keyword>
<feature type="binding site" evidence="6">
    <location>
        <begin position="138"/>
        <end position="139"/>
    </location>
    <ligand>
        <name>ATP</name>
        <dbReference type="ChEBI" id="CHEBI:30616"/>
    </ligand>
</feature>
<dbReference type="EMBL" id="FM864216">
    <property type="protein sequence ID" value="CAT04840.1"/>
    <property type="molecule type" value="Genomic_DNA"/>
</dbReference>
<feature type="region of interest" description="LID" evidence="6">
    <location>
        <begin position="128"/>
        <end position="165"/>
    </location>
</feature>
<name>C5J5V1_MESCH</name>
<dbReference type="KEGG" id="mco:MCJ_001500"/>
<dbReference type="eggNOG" id="COG0563">
    <property type="taxonomic scope" value="Bacteria"/>
</dbReference>
<accession>C5J5V1</accession>
<evidence type="ECO:0000313" key="10">
    <source>
        <dbReference type="EMBL" id="CAT04840.1"/>
    </source>
</evidence>
<evidence type="ECO:0000313" key="11">
    <source>
        <dbReference type="Proteomes" id="UP000001491"/>
    </source>
</evidence>
<gene>
    <name evidence="6 10" type="primary">adk</name>
    <name evidence="10" type="ordered locus">MCJ_001500</name>
</gene>
<feature type="binding site" evidence="6">
    <location>
        <position position="129"/>
    </location>
    <ligand>
        <name>ATP</name>
        <dbReference type="ChEBI" id="CHEBI:30616"/>
    </ligand>
</feature>
<organism evidence="10 11">
    <name type="scientific">Mesomycoplasma conjunctivae (strain ATCC 25834 / NCTC 10147 / HRC/581)</name>
    <name type="common">Mycoplasma conjunctivae</name>
    <dbReference type="NCBI Taxonomy" id="572263"/>
    <lineage>
        <taxon>Bacteria</taxon>
        <taxon>Bacillati</taxon>
        <taxon>Mycoplasmatota</taxon>
        <taxon>Mycoplasmoidales</taxon>
        <taxon>Metamycoplasmataceae</taxon>
        <taxon>Mesomycoplasma</taxon>
    </lineage>
</organism>
<evidence type="ECO:0000256" key="8">
    <source>
        <dbReference type="RuleBase" id="RU003331"/>
    </source>
</evidence>
<evidence type="ECO:0000256" key="3">
    <source>
        <dbReference type="ARBA" id="ARBA00022741"/>
    </source>
</evidence>
<dbReference type="Proteomes" id="UP000001491">
    <property type="component" value="Chromosome"/>
</dbReference>
<evidence type="ECO:0000256" key="7">
    <source>
        <dbReference type="RuleBase" id="RU003330"/>
    </source>
</evidence>
<keyword evidence="4 6" id="KW-0418">Kinase</keyword>
<dbReference type="GO" id="GO:0044209">
    <property type="term" value="P:AMP salvage"/>
    <property type="evidence" value="ECO:0007669"/>
    <property type="project" value="UniProtKB-UniRule"/>
</dbReference>
<feature type="binding site" evidence="6">
    <location>
        <position position="135"/>
    </location>
    <ligand>
        <name>Zn(2+)</name>
        <dbReference type="ChEBI" id="CHEBI:29105"/>
        <note>structural</note>
    </ligand>
</feature>
<dbReference type="NCBIfam" id="TIGR01351">
    <property type="entry name" value="adk"/>
    <property type="match status" value="1"/>
</dbReference>
<dbReference type="InterPro" id="IPR006259">
    <property type="entry name" value="Adenyl_kin_sub"/>
</dbReference>
<comment type="function">
    <text evidence="6">Catalyzes the reversible transfer of the terminal phosphate group between ATP and AMP. Plays an important role in cellular energy homeostasis and in adenine nucleotide metabolism.</text>
</comment>
<protein>
    <recommendedName>
        <fullName evidence="6 8">Adenylate kinase</fullName>
        <shortName evidence="6">AK</shortName>
        <ecNumber evidence="6 8">2.7.4.3</ecNumber>
    </recommendedName>
    <alternativeName>
        <fullName evidence="6">ATP-AMP transphosphorylase</fullName>
    </alternativeName>
    <alternativeName>
        <fullName evidence="6">ATP:AMP phosphotransferase</fullName>
    </alternativeName>
    <alternativeName>
        <fullName evidence="6">Adenylate monophosphate kinase</fullName>
    </alternativeName>
</protein>
<keyword evidence="3 6" id="KW-0547">Nucleotide-binding</keyword>
<keyword evidence="1 6" id="KW-0808">Transferase</keyword>
<feature type="binding site" evidence="6">
    <location>
        <position position="132"/>
    </location>
    <ligand>
        <name>Zn(2+)</name>
        <dbReference type="ChEBI" id="CHEBI:29105"/>
        <note>structural</note>
    </ligand>
</feature>
<evidence type="ECO:0000256" key="2">
    <source>
        <dbReference type="ARBA" id="ARBA00022727"/>
    </source>
</evidence>
<keyword evidence="6" id="KW-0963">Cytoplasm</keyword>
<evidence type="ECO:0000256" key="1">
    <source>
        <dbReference type="ARBA" id="ARBA00022679"/>
    </source>
</evidence>
<dbReference type="SUPFAM" id="SSF57774">
    <property type="entry name" value="Microbial and mitochondrial ADK, insert 'zinc finger' domain"/>
    <property type="match status" value="1"/>
</dbReference>
<feature type="binding site" evidence="6">
    <location>
        <begin position="63"/>
        <end position="65"/>
    </location>
    <ligand>
        <name>AMP</name>
        <dbReference type="ChEBI" id="CHEBI:456215"/>
    </ligand>
</feature>
<dbReference type="AlphaFoldDB" id="C5J5V1"/>
<dbReference type="SUPFAM" id="SSF52540">
    <property type="entry name" value="P-loop containing nucleoside triphosphate hydrolases"/>
    <property type="match status" value="1"/>
</dbReference>
<feature type="domain" description="Adenylate kinase active site lid" evidence="9">
    <location>
        <begin position="129"/>
        <end position="164"/>
    </location>
</feature>
<feature type="binding site" evidence="6">
    <location>
        <position position="201"/>
    </location>
    <ligand>
        <name>ATP</name>
        <dbReference type="ChEBI" id="CHEBI:30616"/>
    </ligand>
</feature>
<comment type="catalytic activity">
    <reaction evidence="6 8">
        <text>AMP + ATP = 2 ADP</text>
        <dbReference type="Rhea" id="RHEA:12973"/>
        <dbReference type="ChEBI" id="CHEBI:30616"/>
        <dbReference type="ChEBI" id="CHEBI:456215"/>
        <dbReference type="ChEBI" id="CHEBI:456216"/>
        <dbReference type="EC" id="2.7.4.3"/>
    </reaction>
</comment>
<comment type="subcellular location">
    <subcellularLocation>
        <location evidence="6 8">Cytoplasm</location>
    </subcellularLocation>
</comment>
<dbReference type="CDD" id="cd01428">
    <property type="entry name" value="ADK"/>
    <property type="match status" value="1"/>
</dbReference>
<dbReference type="HAMAP" id="MF_00235">
    <property type="entry name" value="Adenylate_kinase_Adk"/>
    <property type="match status" value="1"/>
</dbReference>
<dbReference type="Pfam" id="PF00406">
    <property type="entry name" value="ADK"/>
    <property type="match status" value="1"/>
</dbReference>
<dbReference type="PROSITE" id="PS00113">
    <property type="entry name" value="ADENYLATE_KINASE"/>
    <property type="match status" value="1"/>
</dbReference>
<feature type="binding site" evidence="6">
    <location>
        <position position="155"/>
    </location>
    <ligand>
        <name>Zn(2+)</name>
        <dbReference type="ChEBI" id="CHEBI:29105"/>
        <note>structural</note>
    </ligand>
</feature>
<dbReference type="GO" id="GO:0005737">
    <property type="term" value="C:cytoplasm"/>
    <property type="evidence" value="ECO:0007669"/>
    <property type="project" value="UniProtKB-SubCell"/>
</dbReference>
<feature type="binding site" evidence="6">
    <location>
        <begin position="16"/>
        <end position="21"/>
    </location>
    <ligand>
        <name>ATP</name>
        <dbReference type="ChEBI" id="CHEBI:30616"/>
    </ligand>
</feature>
<dbReference type="Gene3D" id="3.40.50.300">
    <property type="entry name" value="P-loop containing nucleotide triphosphate hydrolases"/>
    <property type="match status" value="1"/>
</dbReference>
<evidence type="ECO:0000256" key="4">
    <source>
        <dbReference type="ARBA" id="ARBA00022777"/>
    </source>
</evidence>
<feature type="binding site" evidence="6">
    <location>
        <position position="42"/>
    </location>
    <ligand>
        <name>AMP</name>
        <dbReference type="ChEBI" id="CHEBI:456215"/>
    </ligand>
</feature>
<dbReference type="InterPro" id="IPR036193">
    <property type="entry name" value="ADK_active_lid_dom_sf"/>
</dbReference>
<feature type="binding site" evidence="6">
    <location>
        <position position="152"/>
    </location>
    <ligand>
        <name>Zn(2+)</name>
        <dbReference type="ChEBI" id="CHEBI:29105"/>
        <note>structural</note>
    </ligand>
</feature>
<dbReference type="InterPro" id="IPR033690">
    <property type="entry name" value="Adenylat_kinase_CS"/>
</dbReference>
<dbReference type="UniPathway" id="UPA00588">
    <property type="reaction ID" value="UER00649"/>
</dbReference>
<dbReference type="PANTHER" id="PTHR23359">
    <property type="entry name" value="NUCLEOTIDE KINASE"/>
    <property type="match status" value="1"/>
</dbReference>
<dbReference type="Pfam" id="PF05191">
    <property type="entry name" value="ADK_lid"/>
    <property type="match status" value="1"/>
</dbReference>
<evidence type="ECO:0000259" key="9">
    <source>
        <dbReference type="Pfam" id="PF05191"/>
    </source>
</evidence>
<keyword evidence="6" id="KW-0479">Metal-binding</keyword>
<feature type="binding site" evidence="6">
    <location>
        <begin position="91"/>
        <end position="94"/>
    </location>
    <ligand>
        <name>AMP</name>
        <dbReference type="ChEBI" id="CHEBI:456215"/>
    </ligand>
</feature>
<dbReference type="InterPro" id="IPR007862">
    <property type="entry name" value="Adenylate_kinase_lid-dom"/>
</dbReference>
<dbReference type="InterPro" id="IPR027417">
    <property type="entry name" value="P-loop_NTPase"/>
</dbReference>
<proteinExistence type="inferred from homology"/>
<feature type="binding site" evidence="6">
    <location>
        <position position="37"/>
    </location>
    <ligand>
        <name>AMP</name>
        <dbReference type="ChEBI" id="CHEBI:456215"/>
    </ligand>
</feature>
<comment type="similarity">
    <text evidence="6 7">Belongs to the adenylate kinase family.</text>
</comment>
<evidence type="ECO:0000256" key="5">
    <source>
        <dbReference type="ARBA" id="ARBA00022840"/>
    </source>
</evidence>
<comment type="pathway">
    <text evidence="6">Purine metabolism; AMP biosynthesis via salvage pathway; AMP from ADP: step 1/1.</text>
</comment>
<feature type="binding site" evidence="6">
    <location>
        <position position="173"/>
    </location>
    <ligand>
        <name>AMP</name>
        <dbReference type="ChEBI" id="CHEBI:456215"/>
    </ligand>
</feature>
<comment type="domain">
    <text evidence="6">Consists of three domains, a large central CORE domain and two small peripheral domains, NMPbind and LID, which undergo movements during catalysis. The LID domain closes over the site of phosphoryl transfer upon ATP binding. Assembling and dissambling the active center during each catalytic cycle provides an effective means to prevent ATP hydrolysis. Some bacteria have evolved a zinc-coordinating structure that stabilizes the LID domain.</text>
</comment>
<comment type="subunit">
    <text evidence="6 8">Monomer.</text>
</comment>
<dbReference type="HOGENOM" id="CLU_032354_1_2_14"/>
<evidence type="ECO:0000256" key="6">
    <source>
        <dbReference type="HAMAP-Rule" id="MF_00235"/>
    </source>
</evidence>
<dbReference type="EC" id="2.7.4.3" evidence="6 8"/>
<dbReference type="InterPro" id="IPR000850">
    <property type="entry name" value="Adenylat/UMP-CMP_kin"/>
</dbReference>
<dbReference type="GO" id="GO:0008270">
    <property type="term" value="F:zinc ion binding"/>
    <property type="evidence" value="ECO:0007669"/>
    <property type="project" value="UniProtKB-UniRule"/>
</dbReference>
<dbReference type="GO" id="GO:0004017">
    <property type="term" value="F:AMP kinase activity"/>
    <property type="evidence" value="ECO:0007669"/>
    <property type="project" value="UniProtKB-UniRule"/>
</dbReference>
<feature type="binding site" evidence="6">
    <location>
        <position position="162"/>
    </location>
    <ligand>
        <name>AMP</name>
        <dbReference type="ChEBI" id="CHEBI:456215"/>
    </ligand>
</feature>